<reference evidence="2" key="1">
    <citation type="submission" date="2020-10" db="EMBL/GenBank/DDBJ databases">
        <title>CRESS DNA virus dark matter in the feces of wild birds.</title>
        <authorList>
            <person name="Yang S."/>
            <person name="Zhang W."/>
        </authorList>
    </citation>
    <scope>NUCLEOTIDE SEQUENCE</scope>
    <source>
        <strain evidence="2">Rbf133gen5</strain>
    </source>
</reference>
<organism evidence="2">
    <name type="scientific">Ficedula parva Genomoviridae sp</name>
    <dbReference type="NCBI Taxonomy" id="2814952"/>
    <lineage>
        <taxon>Viruses</taxon>
        <taxon>Monodnaviria</taxon>
        <taxon>Shotokuvirae</taxon>
        <taxon>Cressdnaviricota</taxon>
        <taxon>Repensiviricetes</taxon>
        <taxon>Geplafuvirales</taxon>
        <taxon>Genomoviridae</taxon>
    </lineage>
</organism>
<dbReference type="EMBL" id="MW182934">
    <property type="protein sequence ID" value="QTE03618.1"/>
    <property type="molecule type" value="Genomic_DNA"/>
</dbReference>
<protein>
    <submittedName>
        <fullName evidence="2">Capsid protein</fullName>
    </submittedName>
</protein>
<evidence type="ECO:0000256" key="1">
    <source>
        <dbReference type="SAM" id="MobiDB-lite"/>
    </source>
</evidence>
<feature type="region of interest" description="Disordered" evidence="1">
    <location>
        <begin position="19"/>
        <end position="42"/>
    </location>
</feature>
<proteinExistence type="predicted"/>
<evidence type="ECO:0000313" key="2">
    <source>
        <dbReference type="EMBL" id="QTE03618.1"/>
    </source>
</evidence>
<accession>A0A8A4XCW6</accession>
<name>A0A8A4XCW6_9VIRU</name>
<sequence length="312" mass="34762">MSYSRKKTLAFLKRTRAPKRYGGRRRRSPVKKRTYRKKASMSRKRLLNVTSRKKRNGMQTYSNTTPSGASQTIASGTAFVAGTPGTIGFFLFGPTQMDLNAQGGGANLLVNVAERTSTTCFMRGFRENLRIQTSTGLPWFHRRICFCSRGGSPFNTVATSDTPIQATGNSVDTTNGMQRLWKNSSVNAQPATIAAQYEYLFKGTSGVDWSDVIVAPIDTARVDLKFDKTWTIKSGNQLGTVMERKLWHPMNKNIVYNDDESGEAETTSYFSVADKRGMGDYYILDLITPGLGGSSTDLLNIFSNSTLYWHER</sequence>